<dbReference type="InterPro" id="IPR000719">
    <property type="entry name" value="Prot_kinase_dom"/>
</dbReference>
<dbReference type="STRING" id="703135.A0A2A9NIM8"/>
<dbReference type="InterPro" id="IPR011009">
    <property type="entry name" value="Kinase-like_dom_sf"/>
</dbReference>
<dbReference type="GO" id="GO:0005737">
    <property type="term" value="C:cytoplasm"/>
    <property type="evidence" value="ECO:0007669"/>
    <property type="project" value="TreeGrafter"/>
</dbReference>
<dbReference type="Gene3D" id="1.10.510.10">
    <property type="entry name" value="Transferase(Phosphotransferase) domain 1"/>
    <property type="match status" value="1"/>
</dbReference>
<evidence type="ECO:0000313" key="3">
    <source>
        <dbReference type="Proteomes" id="UP000242287"/>
    </source>
</evidence>
<dbReference type="AlphaFoldDB" id="A0A2A9NIM8"/>
<feature type="domain" description="Protein kinase" evidence="1">
    <location>
        <begin position="675"/>
        <end position="975"/>
    </location>
</feature>
<accession>A0A2A9NIM8</accession>
<dbReference type="PROSITE" id="PS00108">
    <property type="entry name" value="PROTEIN_KINASE_ST"/>
    <property type="match status" value="1"/>
</dbReference>
<dbReference type="OrthoDB" id="26722at2759"/>
<dbReference type="InterPro" id="IPR008271">
    <property type="entry name" value="Ser/Thr_kinase_AS"/>
</dbReference>
<evidence type="ECO:0000259" key="1">
    <source>
        <dbReference type="PROSITE" id="PS50011"/>
    </source>
</evidence>
<dbReference type="SUPFAM" id="SSF56112">
    <property type="entry name" value="Protein kinase-like (PK-like)"/>
    <property type="match status" value="1"/>
</dbReference>
<dbReference type="InterPro" id="IPR001245">
    <property type="entry name" value="Ser-Thr/Tyr_kinase_cat_dom"/>
</dbReference>
<keyword evidence="3" id="KW-1185">Reference proteome</keyword>
<protein>
    <recommendedName>
        <fullName evidence="1">Protein kinase domain-containing protein</fullName>
    </recommendedName>
</protein>
<name>A0A2A9NIM8_9AGAR</name>
<gene>
    <name evidence="2" type="ORF">AMATHDRAFT_6095</name>
</gene>
<dbReference type="InterPro" id="IPR050167">
    <property type="entry name" value="Ser_Thr_protein_kinase"/>
</dbReference>
<evidence type="ECO:0000313" key="2">
    <source>
        <dbReference type="EMBL" id="PFH48107.1"/>
    </source>
</evidence>
<dbReference type="SMART" id="SM00220">
    <property type="entry name" value="S_TKc"/>
    <property type="match status" value="1"/>
</dbReference>
<proteinExistence type="predicted"/>
<reference evidence="2 3" key="1">
    <citation type="submission" date="2014-02" db="EMBL/GenBank/DDBJ databases">
        <title>Transposable element dynamics among asymbiotic and ectomycorrhizal Amanita fungi.</title>
        <authorList>
            <consortium name="DOE Joint Genome Institute"/>
            <person name="Hess J."/>
            <person name="Skrede I."/>
            <person name="Wolfe B."/>
            <person name="LaButti K."/>
            <person name="Ohm R.A."/>
            <person name="Grigoriev I.V."/>
            <person name="Pringle A."/>
        </authorList>
    </citation>
    <scope>NUCLEOTIDE SEQUENCE [LARGE SCALE GENOMIC DNA]</scope>
    <source>
        <strain evidence="2 3">SKay4041</strain>
    </source>
</reference>
<dbReference type="PANTHER" id="PTHR23257">
    <property type="entry name" value="SERINE-THREONINE PROTEIN KINASE"/>
    <property type="match status" value="1"/>
</dbReference>
<dbReference type="GO" id="GO:0007165">
    <property type="term" value="P:signal transduction"/>
    <property type="evidence" value="ECO:0007669"/>
    <property type="project" value="TreeGrafter"/>
</dbReference>
<dbReference type="PROSITE" id="PS50011">
    <property type="entry name" value="PROTEIN_KINASE_DOM"/>
    <property type="match status" value="1"/>
</dbReference>
<dbReference type="GO" id="GO:0004672">
    <property type="term" value="F:protein kinase activity"/>
    <property type="evidence" value="ECO:0007669"/>
    <property type="project" value="InterPro"/>
</dbReference>
<dbReference type="Proteomes" id="UP000242287">
    <property type="component" value="Unassembled WGS sequence"/>
</dbReference>
<organism evidence="2 3">
    <name type="scientific">Amanita thiersii Skay4041</name>
    <dbReference type="NCBI Taxonomy" id="703135"/>
    <lineage>
        <taxon>Eukaryota</taxon>
        <taxon>Fungi</taxon>
        <taxon>Dikarya</taxon>
        <taxon>Basidiomycota</taxon>
        <taxon>Agaricomycotina</taxon>
        <taxon>Agaricomycetes</taxon>
        <taxon>Agaricomycetidae</taxon>
        <taxon>Agaricales</taxon>
        <taxon>Pluteineae</taxon>
        <taxon>Amanitaceae</taxon>
        <taxon>Amanita</taxon>
    </lineage>
</organism>
<dbReference type="EMBL" id="KZ302076">
    <property type="protein sequence ID" value="PFH48107.1"/>
    <property type="molecule type" value="Genomic_DNA"/>
</dbReference>
<sequence length="1015" mass="117113">MCHGIASNPSQLNDQPVPHLHDDKPRVLYLSSEETPYSLGKFLNRLLLLWDLVMATSDMQSQHPTTINEGEAAVLVWLNVIAGTITHSPDPWLWEDGDDDFLATRKRQAWWNVPSNTHWRLAKMALHSRFEKSNKQSKIVRLRNETPESRIAIIAWIIVAGYLPNLRVEYDFERVSLLAIWNKICSPMIPSGQSPIGNGHDDLDTMLSGFTERWLNIVCKVHAPEEILLFCRLLMDCPVCYERTGYALEVLNVLPKFPDFSLFGPHGLLPSLTGRKIWPMIVWTVYRMVTIDKSFQEFFNLSRQEEYYELWNWDDEDEVWLLEHSSFSVELERTASQSQKGVNVRRLVADLTLEQWEMLERTTFSSPRRNRGMIEHDLRIRIGALVDILVDYTPGHYDGYRLLQSHEHRLDIAEMLGNLDFFKSIEGRNDLDHLVHYLGYDGVALQRVQTATINPLAGKQPMKEGINLLQYDWDHNLDSQNDDLYLILDELEIYDMPFSPGSHSPTAERFQANDVPIVEEDSFEAGDGIEDDEVMVSQDAWLRRLRVVNAETHALVFQKEYLGILDAFECARWVRRAMVPLQSLIWTFMFLLSNNYVHIANRMRVMLDAWATWDPSQVMENYRSIRNSVWTLLRSAERASAPFPIDEEELVQMFRLDIETMSIHFIHTLRDETLYNLLLMENQDRIQWIINAIQDVVDYPLHDPSFKPTMAEALVKLSQVYGQYPSQFQLSGLERLGSHAITAGGYGEIWQGSIKDRVVCMEGFQGVQHTWRRSHSKECCCRGHYLVFNLSSEYLTILWTFLKKEPNADRSFLISDIVFGIDHLHSMKIVHGDLKADNILVTPRPQWRACITDFGLSSIKGTDSALAQVLTLSRDVPGTTRWQAPELFTGKPPSFASDIYAFASVCLELFTCKRPFAEVRLDSAVMLQVLRGVRPRRPDIDTGLNDSLWKLMGRCWHGEPVKRPTSKGLVHQVAIRQRTEALKETCWEELFPSFSRSSHLDPLMLSMEQIRARLA</sequence>
<dbReference type="GO" id="GO:0005524">
    <property type="term" value="F:ATP binding"/>
    <property type="evidence" value="ECO:0007669"/>
    <property type="project" value="InterPro"/>
</dbReference>
<dbReference type="Pfam" id="PF07714">
    <property type="entry name" value="PK_Tyr_Ser-Thr"/>
    <property type="match status" value="1"/>
</dbReference>
<dbReference type="PANTHER" id="PTHR23257:SF969">
    <property type="entry name" value="INTEGRIN-LINKED PROTEIN KINASE"/>
    <property type="match status" value="1"/>
</dbReference>